<evidence type="ECO:0008006" key="10">
    <source>
        <dbReference type="Google" id="ProtNLM"/>
    </source>
</evidence>
<dbReference type="InterPro" id="IPR007122">
    <property type="entry name" value="Villin/Gelsolin"/>
</dbReference>
<organism evidence="8 9">
    <name type="scientific">Synchytrium endobioticum</name>
    <dbReference type="NCBI Taxonomy" id="286115"/>
    <lineage>
        <taxon>Eukaryota</taxon>
        <taxon>Fungi</taxon>
        <taxon>Fungi incertae sedis</taxon>
        <taxon>Chytridiomycota</taxon>
        <taxon>Chytridiomycota incertae sedis</taxon>
        <taxon>Chytridiomycetes</taxon>
        <taxon>Synchytriales</taxon>
        <taxon>Synchytriaceae</taxon>
        <taxon>Synchytrium</taxon>
    </lineage>
</organism>
<dbReference type="Pfam" id="PF00626">
    <property type="entry name" value="Gelsolin"/>
    <property type="match status" value="2"/>
</dbReference>
<evidence type="ECO:0000256" key="2">
    <source>
        <dbReference type="ARBA" id="ARBA00022737"/>
    </source>
</evidence>
<dbReference type="InterPro" id="IPR036886">
    <property type="entry name" value="Villin_headpiece_dom_sf"/>
</dbReference>
<dbReference type="SUPFAM" id="SSF47050">
    <property type="entry name" value="VHP, Villin headpiece domain"/>
    <property type="match status" value="1"/>
</dbReference>
<accession>A0A507CPT6</accession>
<evidence type="ECO:0000313" key="8">
    <source>
        <dbReference type="EMBL" id="TPX41118.1"/>
    </source>
</evidence>
<dbReference type="Gene3D" id="1.10.950.10">
    <property type="entry name" value="Villin headpiece domain"/>
    <property type="match status" value="1"/>
</dbReference>
<dbReference type="OrthoDB" id="6375767at2759"/>
<dbReference type="SMART" id="SM00153">
    <property type="entry name" value="VHP"/>
    <property type="match status" value="1"/>
</dbReference>
<reference evidence="8 9" key="1">
    <citation type="journal article" date="2019" name="Sci. Rep.">
        <title>Comparative genomics of chytrid fungi reveal insights into the obligate biotrophic and pathogenic lifestyle of Synchytrium endobioticum.</title>
        <authorList>
            <person name="van de Vossenberg B.T.L.H."/>
            <person name="Warris S."/>
            <person name="Nguyen H.D.T."/>
            <person name="van Gent-Pelzer M.P.E."/>
            <person name="Joly D.L."/>
            <person name="van de Geest H.C."/>
            <person name="Bonants P.J.M."/>
            <person name="Smith D.S."/>
            <person name="Levesque C.A."/>
            <person name="van der Lee T.A.J."/>
        </authorList>
    </citation>
    <scope>NUCLEOTIDE SEQUENCE [LARGE SCALE GENOMIC DNA]</scope>
    <source>
        <strain evidence="8 9">LEV6574</strain>
    </source>
</reference>
<dbReference type="InterPro" id="IPR007123">
    <property type="entry name" value="Gelsolin-like_dom"/>
</dbReference>
<feature type="domain" description="SH3" evidence="6">
    <location>
        <begin position="548"/>
        <end position="609"/>
    </location>
</feature>
<feature type="compositionally biased region" description="Basic and acidic residues" evidence="5">
    <location>
        <begin position="736"/>
        <end position="749"/>
    </location>
</feature>
<dbReference type="InterPro" id="IPR001452">
    <property type="entry name" value="SH3_domain"/>
</dbReference>
<gene>
    <name evidence="8" type="ORF">SeLEV6574_g06247</name>
</gene>
<dbReference type="PRINTS" id="PR00597">
    <property type="entry name" value="GELSOLIN"/>
</dbReference>
<evidence type="ECO:0000256" key="5">
    <source>
        <dbReference type="SAM" id="MobiDB-lite"/>
    </source>
</evidence>
<dbReference type="CDD" id="cd00174">
    <property type="entry name" value="SH3"/>
    <property type="match status" value="1"/>
</dbReference>
<evidence type="ECO:0000259" key="7">
    <source>
        <dbReference type="PROSITE" id="PS51089"/>
    </source>
</evidence>
<dbReference type="GO" id="GO:0005737">
    <property type="term" value="C:cytoplasm"/>
    <property type="evidence" value="ECO:0007669"/>
    <property type="project" value="TreeGrafter"/>
</dbReference>
<feature type="compositionally biased region" description="Polar residues" evidence="5">
    <location>
        <begin position="710"/>
        <end position="732"/>
    </location>
</feature>
<dbReference type="Pfam" id="PF02209">
    <property type="entry name" value="VHP"/>
    <property type="match status" value="1"/>
</dbReference>
<comment type="caution">
    <text evidence="8">The sequence shown here is derived from an EMBL/GenBank/DDBJ whole genome shotgun (WGS) entry which is preliminary data.</text>
</comment>
<dbReference type="SMART" id="SM00262">
    <property type="entry name" value="GEL"/>
    <property type="match status" value="5"/>
</dbReference>
<dbReference type="GO" id="GO:0051016">
    <property type="term" value="P:barbed-end actin filament capping"/>
    <property type="evidence" value="ECO:0007669"/>
    <property type="project" value="TreeGrafter"/>
</dbReference>
<feature type="region of interest" description="Disordered" evidence="5">
    <location>
        <begin position="253"/>
        <end position="277"/>
    </location>
</feature>
<dbReference type="GO" id="GO:0015629">
    <property type="term" value="C:actin cytoskeleton"/>
    <property type="evidence" value="ECO:0007669"/>
    <property type="project" value="TreeGrafter"/>
</dbReference>
<dbReference type="PROSITE" id="PS51089">
    <property type="entry name" value="HP"/>
    <property type="match status" value="1"/>
</dbReference>
<dbReference type="InterPro" id="IPR003128">
    <property type="entry name" value="Villin_headpiece"/>
</dbReference>
<feature type="domain" description="HP" evidence="7">
    <location>
        <begin position="1571"/>
        <end position="1635"/>
    </location>
</feature>
<feature type="coiled-coil region" evidence="4">
    <location>
        <begin position="1"/>
        <end position="28"/>
    </location>
</feature>
<dbReference type="Gene3D" id="3.40.20.10">
    <property type="entry name" value="Severin"/>
    <property type="match status" value="5"/>
</dbReference>
<sequence length="1635" mass="179255">MDSVAARRKRTEDRRLRLEAELLDQDRKAADRQRELEARRAVLHNKQREHDLAITAAKALLDRDRDRDHSARLDLLKKRDEELEHKRAHRASQAASLVHTPDRSPSADFSPITTGHLADQAAFKLARIQIMNHGASAFEPSRPSPSPESPTRFDSPDSLFSSMPVSRDGWSASLAAKQDLAAFQAERKARRDARIKATDDRRARDAERLHKFVQDSHFQPDPANLVELERQSSGTSSLERRLSLMFNKVSDPNRTSATLRSPGITHDSRSSVTAPTATLPTRSRAATLQGPSPPAAATVAVASALTCPSSPFAPHVSDLVVKYKETTVPPAKVNPHLSGSTPKSAPLSPRISSIMGNLLKAPDTSASKIKHETVQAAATHVDDIKAKFEGKANTATSPGLVSDFVDRKPSIPPNSIAASNAILQLLPVALVPAEPSTQVSEARLSRGFETRLSVVTVPAADSIIEIEDNENNKTSEPLVDSAIADLALAASQKAPADDAVLDVKPLEGTQPVVDIKPAEKQALAISQISVEEAQGAPVAAATFNQSAVVIAFAKATYEFEASTDGNEMSFAVGDLFEIFEEDDGWCKARKYGTEQYGFIPASYTSPIAFKEIQHLITKATSQPAETLSAQIQQCAVQNKDISSTAGTLVPNFAPEAFAMDTAIEQVVDAQTQPRCASGSRTTGPPRRPPSQAWLEARAQDAHANAFNQFSKVSSASDTPMTTRSKPLVTSSPAEAAELRDQGASIDRHRTITSSTTTSARAGKTASPGKSKILYAAETAEVDSTLVVRTILKSAASQEEMSKARPSSLESSIFSVMRKHHLMADIAEASGSSSLVQLHSPGNSPISMPGNLSFNIANSISQLNAHSKQVSSAPVPSFGKYGKAVPRREPTLLKVKGKRKVYAVRVPKSVESMNQGDVFLLEVPRTDSGSIFAPDMQGDPTKASLYVWYGADASVVKKAKGKEVVYRTQDREWGGKNGVISELDQGVENDDAAEFWKIITGSPSTPSAIQSAAEGGDDLEFEKQLEAKTFLYGVNSDNTDTANPNFQVLVNGKNLTTKNVHGGSSFVVDCFDEIFVWHGRQSPEVERHAAEAFAEQLSKQAGRPSNVIIDIERDPAERVLFKERFMDWTDGFNIEVKQQTNIGAKDRSRFVYDRGGWDTKKVEKVDVIAMYEPPPPPSRWGISEDPDIGGPLKPEEDLGWVSLDVLLLEEKGTSKPVDKIDAQILYSGESYTFVYKHMTGRPDSPKETSVLYYWIGAETKSSDQANAAYTAADIAKKGCARQVRILQGKEPSHFLKMLGGFVLVRKGLRQTFNPHDKALYHIRAVARDIVRCEETIFNVSSLSSGNSYVMALKNQIFVWNGVGAFENEKMVANTVAHRISDARPIQEIQEGAEPKLFWEKLAPNAKKGVSEYACAEYFAMRCKWPDSYRTRLFRISFGLKNGNPTAEEVEYYTQNDLDGTAVYILDAFFELYVWIGSEAIQKFKDVRLALETCMEYVSYVSKKQPQRKIDGTKCYCVRSGNEPACFKACFTAFDDGAEDYSESPGFLKRFQRSGKGKNEGLKVQMVPEILARLRTAVYSLEELKSKNALPIGVDPNRIEDFMSPEDFQRAFKMDKTAFAALPQWKQTDLKKKAGLF</sequence>
<evidence type="ECO:0000256" key="3">
    <source>
        <dbReference type="PROSITE-ProRule" id="PRU00192"/>
    </source>
</evidence>
<dbReference type="PANTHER" id="PTHR11977:SF51">
    <property type="entry name" value="PROTEIN FLIGHTLESS-1 HOMOLOG"/>
    <property type="match status" value="1"/>
</dbReference>
<dbReference type="GO" id="GO:0051015">
    <property type="term" value="F:actin filament binding"/>
    <property type="evidence" value="ECO:0007669"/>
    <property type="project" value="InterPro"/>
</dbReference>
<dbReference type="InterPro" id="IPR029006">
    <property type="entry name" value="ADF-H/Gelsolin-like_dom_sf"/>
</dbReference>
<dbReference type="Pfam" id="PF25480">
    <property type="entry name" value="DUF7904"/>
    <property type="match status" value="1"/>
</dbReference>
<feature type="region of interest" description="Disordered" evidence="5">
    <location>
        <begin position="86"/>
        <end position="107"/>
    </location>
</feature>
<keyword evidence="4" id="KW-0175">Coiled coil</keyword>
<dbReference type="InterPro" id="IPR057226">
    <property type="entry name" value="DUF7904"/>
</dbReference>
<protein>
    <recommendedName>
        <fullName evidence="10">HP domain-containing protein</fullName>
    </recommendedName>
</protein>
<dbReference type="Proteomes" id="UP000320475">
    <property type="component" value="Unassembled WGS sequence"/>
</dbReference>
<dbReference type="SUPFAM" id="SSF55753">
    <property type="entry name" value="Actin depolymerizing proteins"/>
    <property type="match status" value="5"/>
</dbReference>
<evidence type="ECO:0000259" key="6">
    <source>
        <dbReference type="PROSITE" id="PS50002"/>
    </source>
</evidence>
<name>A0A507CPT6_9FUNG</name>
<dbReference type="GO" id="GO:0008154">
    <property type="term" value="P:actin polymerization or depolymerization"/>
    <property type="evidence" value="ECO:0007669"/>
    <property type="project" value="TreeGrafter"/>
</dbReference>
<feature type="region of interest" description="Disordered" evidence="5">
    <location>
        <begin position="669"/>
        <end position="691"/>
    </location>
</feature>
<proteinExistence type="predicted"/>
<evidence type="ECO:0000256" key="4">
    <source>
        <dbReference type="SAM" id="Coils"/>
    </source>
</evidence>
<dbReference type="PANTHER" id="PTHR11977">
    <property type="entry name" value="VILLIN"/>
    <property type="match status" value="1"/>
</dbReference>
<dbReference type="PROSITE" id="PS50002">
    <property type="entry name" value="SH3"/>
    <property type="match status" value="1"/>
</dbReference>
<feature type="region of interest" description="Disordered" evidence="5">
    <location>
        <begin position="136"/>
        <end position="160"/>
    </location>
</feature>
<dbReference type="Gene3D" id="2.30.30.40">
    <property type="entry name" value="SH3 Domains"/>
    <property type="match status" value="1"/>
</dbReference>
<dbReference type="GO" id="GO:0051014">
    <property type="term" value="P:actin filament severing"/>
    <property type="evidence" value="ECO:0007669"/>
    <property type="project" value="TreeGrafter"/>
</dbReference>
<keyword evidence="1 3" id="KW-0728">SH3 domain</keyword>
<dbReference type="VEuPathDB" id="FungiDB:SeMB42_g06380"/>
<evidence type="ECO:0000256" key="1">
    <source>
        <dbReference type="ARBA" id="ARBA00022443"/>
    </source>
</evidence>
<feature type="region of interest" description="Disordered" evidence="5">
    <location>
        <begin position="710"/>
        <end position="766"/>
    </location>
</feature>
<feature type="compositionally biased region" description="Low complexity" evidence="5">
    <location>
        <begin position="751"/>
        <end position="766"/>
    </location>
</feature>
<dbReference type="SMART" id="SM00326">
    <property type="entry name" value="SH3"/>
    <property type="match status" value="1"/>
</dbReference>
<dbReference type="GO" id="GO:0005546">
    <property type="term" value="F:phosphatidylinositol-4,5-bisphosphate binding"/>
    <property type="evidence" value="ECO:0007669"/>
    <property type="project" value="TreeGrafter"/>
</dbReference>
<evidence type="ECO:0000313" key="9">
    <source>
        <dbReference type="Proteomes" id="UP000320475"/>
    </source>
</evidence>
<dbReference type="Pfam" id="PF00018">
    <property type="entry name" value="SH3_1"/>
    <property type="match status" value="1"/>
</dbReference>
<dbReference type="SUPFAM" id="SSF50044">
    <property type="entry name" value="SH3-domain"/>
    <property type="match status" value="1"/>
</dbReference>
<dbReference type="EMBL" id="QEAM01000340">
    <property type="protein sequence ID" value="TPX41118.1"/>
    <property type="molecule type" value="Genomic_DNA"/>
</dbReference>
<dbReference type="InterPro" id="IPR036028">
    <property type="entry name" value="SH3-like_dom_sf"/>
</dbReference>
<keyword evidence="2" id="KW-0677">Repeat</keyword>